<keyword evidence="3" id="KW-1185">Reference proteome</keyword>
<reference evidence="2 3" key="1">
    <citation type="journal article" date="2015" name="Nat. Commun.">
        <title>Outbred genome sequencing and CRISPR/Cas9 gene editing in butterflies.</title>
        <authorList>
            <person name="Li X."/>
            <person name="Fan D."/>
            <person name="Zhang W."/>
            <person name="Liu G."/>
            <person name="Zhang L."/>
            <person name="Zhao L."/>
            <person name="Fang X."/>
            <person name="Chen L."/>
            <person name="Dong Y."/>
            <person name="Chen Y."/>
            <person name="Ding Y."/>
            <person name="Zhao R."/>
            <person name="Feng M."/>
            <person name="Zhu Y."/>
            <person name="Feng Y."/>
            <person name="Jiang X."/>
            <person name="Zhu D."/>
            <person name="Xiang H."/>
            <person name="Feng X."/>
            <person name="Li S."/>
            <person name="Wang J."/>
            <person name="Zhang G."/>
            <person name="Kronforst M.R."/>
            <person name="Wang W."/>
        </authorList>
    </citation>
    <scope>NUCLEOTIDE SEQUENCE [LARGE SCALE GENOMIC DNA]</scope>
    <source>
        <strain evidence="2">Ya'a_city_454_Px</strain>
        <tissue evidence="2">Whole body</tissue>
    </source>
</reference>
<dbReference type="Proteomes" id="UP000053268">
    <property type="component" value="Unassembled WGS sequence"/>
</dbReference>
<evidence type="ECO:0000256" key="1">
    <source>
        <dbReference type="SAM" id="MobiDB-lite"/>
    </source>
</evidence>
<proteinExistence type="predicted"/>
<dbReference type="EMBL" id="KQ459605">
    <property type="protein sequence ID" value="KPI91831.1"/>
    <property type="molecule type" value="Genomic_DNA"/>
</dbReference>
<evidence type="ECO:0000313" key="3">
    <source>
        <dbReference type="Proteomes" id="UP000053268"/>
    </source>
</evidence>
<name>A0A194PEP5_PAPXU</name>
<feature type="region of interest" description="Disordered" evidence="1">
    <location>
        <begin position="116"/>
        <end position="141"/>
    </location>
</feature>
<organism evidence="2 3">
    <name type="scientific">Papilio xuthus</name>
    <name type="common">Asian swallowtail butterfly</name>
    <dbReference type="NCBI Taxonomy" id="66420"/>
    <lineage>
        <taxon>Eukaryota</taxon>
        <taxon>Metazoa</taxon>
        <taxon>Ecdysozoa</taxon>
        <taxon>Arthropoda</taxon>
        <taxon>Hexapoda</taxon>
        <taxon>Insecta</taxon>
        <taxon>Pterygota</taxon>
        <taxon>Neoptera</taxon>
        <taxon>Endopterygota</taxon>
        <taxon>Lepidoptera</taxon>
        <taxon>Glossata</taxon>
        <taxon>Ditrysia</taxon>
        <taxon>Papilionoidea</taxon>
        <taxon>Papilionidae</taxon>
        <taxon>Papilioninae</taxon>
        <taxon>Papilio</taxon>
    </lineage>
</organism>
<accession>A0A194PEP5</accession>
<dbReference type="AlphaFoldDB" id="A0A194PEP5"/>
<evidence type="ECO:0000313" key="2">
    <source>
        <dbReference type="EMBL" id="KPI91831.1"/>
    </source>
</evidence>
<gene>
    <name evidence="2" type="ORF">RR46_08257</name>
</gene>
<protein>
    <submittedName>
        <fullName evidence="2">Uncharacterized protein</fullName>
    </submittedName>
</protein>
<sequence length="171" mass="18194">MEFAAHTYIRIEHNAASLCVDVGPRASVLAATALINTYSTALRDATPSPAEADDAGSRLQSAKIGRAWSVESLFASVEIHCDKTSHKLCSLRQPQHTAVARGVVSRRGPLIKTDRCDQKEKRGGRSGRLRGVGDGSVGEGHDCAGKEDVGAVVAECGERGACAENRRCHRT</sequence>